<reference evidence="11 12" key="1">
    <citation type="submission" date="2018-10" db="EMBL/GenBank/DDBJ databases">
        <title>Tessaracoccus antarcticuss sp. nov., isolated from sediment.</title>
        <authorList>
            <person name="Zhou L.Y."/>
            <person name="Du Z.J."/>
        </authorList>
    </citation>
    <scope>NUCLEOTIDE SEQUENCE [LARGE SCALE GENOMIC DNA]</scope>
    <source>
        <strain evidence="11 12">JDX10</strain>
    </source>
</reference>
<evidence type="ECO:0000256" key="10">
    <source>
        <dbReference type="SAM" id="MobiDB-lite"/>
    </source>
</evidence>
<dbReference type="Proteomes" id="UP000275256">
    <property type="component" value="Unassembled WGS sequence"/>
</dbReference>
<feature type="transmembrane region" description="Helical" evidence="9">
    <location>
        <begin position="158"/>
        <end position="191"/>
    </location>
</feature>
<dbReference type="GO" id="GO:0006605">
    <property type="term" value="P:protein targeting"/>
    <property type="evidence" value="ECO:0007669"/>
    <property type="project" value="UniProtKB-UniRule"/>
</dbReference>
<feature type="region of interest" description="Disordered" evidence="10">
    <location>
        <begin position="1"/>
        <end position="131"/>
    </location>
</feature>
<gene>
    <name evidence="9 11" type="primary">secE</name>
    <name evidence="11" type="ORF">EAX62_13730</name>
</gene>
<keyword evidence="2 9" id="KW-0813">Transport</keyword>
<evidence type="ECO:0000256" key="4">
    <source>
        <dbReference type="ARBA" id="ARBA00022692"/>
    </source>
</evidence>
<comment type="similarity">
    <text evidence="9">Belongs to the SecE/SEC61-gamma family.</text>
</comment>
<evidence type="ECO:0000313" key="11">
    <source>
        <dbReference type="EMBL" id="RMB58256.1"/>
    </source>
</evidence>
<feature type="compositionally biased region" description="Basic and acidic residues" evidence="10">
    <location>
        <begin position="119"/>
        <end position="128"/>
    </location>
</feature>
<dbReference type="GO" id="GO:0005886">
    <property type="term" value="C:plasma membrane"/>
    <property type="evidence" value="ECO:0007669"/>
    <property type="project" value="UniProtKB-SubCell"/>
</dbReference>
<evidence type="ECO:0000256" key="7">
    <source>
        <dbReference type="ARBA" id="ARBA00023010"/>
    </source>
</evidence>
<feature type="compositionally biased region" description="Acidic residues" evidence="10">
    <location>
        <begin position="39"/>
        <end position="49"/>
    </location>
</feature>
<dbReference type="AlphaFoldDB" id="A0A3M0GLS6"/>
<dbReference type="GO" id="GO:0043952">
    <property type="term" value="P:protein transport by the Sec complex"/>
    <property type="evidence" value="ECO:0007669"/>
    <property type="project" value="UniProtKB-UniRule"/>
</dbReference>
<dbReference type="EMBL" id="REFW01000004">
    <property type="protein sequence ID" value="RMB58256.1"/>
    <property type="molecule type" value="Genomic_DNA"/>
</dbReference>
<accession>A0A3M0GLS6</accession>
<keyword evidence="7 9" id="KW-0811">Translocation</keyword>
<comment type="subcellular location">
    <subcellularLocation>
        <location evidence="9">Cell membrane</location>
        <topology evidence="9">Single-pass membrane protein</topology>
    </subcellularLocation>
    <subcellularLocation>
        <location evidence="1">Membrane</location>
    </subcellularLocation>
</comment>
<organism evidence="11 12">
    <name type="scientific">Tessaracoccus antarcticus</name>
    <dbReference type="NCBI Taxonomy" id="2479848"/>
    <lineage>
        <taxon>Bacteria</taxon>
        <taxon>Bacillati</taxon>
        <taxon>Actinomycetota</taxon>
        <taxon>Actinomycetes</taxon>
        <taxon>Propionibacteriales</taxon>
        <taxon>Propionibacteriaceae</taxon>
        <taxon>Tessaracoccus</taxon>
    </lineage>
</organism>
<keyword evidence="5 9" id="KW-0653">Protein transport</keyword>
<comment type="function">
    <text evidence="9">Essential subunit of the Sec protein translocation channel SecYEG. Clamps together the 2 halves of SecY. May contact the channel plug during translocation.</text>
</comment>
<dbReference type="PROSITE" id="PS01067">
    <property type="entry name" value="SECE_SEC61G"/>
    <property type="match status" value="1"/>
</dbReference>
<evidence type="ECO:0000256" key="8">
    <source>
        <dbReference type="ARBA" id="ARBA00023136"/>
    </source>
</evidence>
<keyword evidence="12" id="KW-1185">Reference proteome</keyword>
<keyword evidence="3 9" id="KW-1003">Cell membrane</keyword>
<comment type="caution">
    <text evidence="11">The sequence shown here is derived from an EMBL/GenBank/DDBJ whole genome shotgun (WGS) entry which is preliminary data.</text>
</comment>
<dbReference type="Gene3D" id="1.20.5.1030">
    <property type="entry name" value="Preprotein translocase secy subunit"/>
    <property type="match status" value="1"/>
</dbReference>
<sequence length="194" mass="21128">MRHFVCRPKGNRVSDKTPDSTGASDREYDALGDSSVDPIEADAVDEVSEPTDATPSLGATRRRSSNAPVRRGTVGLDQDADDDTIAELEDGFTEDEQNAASSARRRGNAPVRKTTATRKRSESQKVENDPYSASNPATFVKQSASEIKKVVWPTWPQLTVLFVSVLIFVLFMIAFVGALDLLFGWGLLAMFGDS</sequence>
<evidence type="ECO:0000256" key="5">
    <source>
        <dbReference type="ARBA" id="ARBA00022927"/>
    </source>
</evidence>
<dbReference type="GO" id="GO:0008320">
    <property type="term" value="F:protein transmembrane transporter activity"/>
    <property type="evidence" value="ECO:0007669"/>
    <property type="project" value="UniProtKB-UniRule"/>
</dbReference>
<dbReference type="NCBIfam" id="TIGR00964">
    <property type="entry name" value="secE_bact"/>
    <property type="match status" value="1"/>
</dbReference>
<dbReference type="InterPro" id="IPR001901">
    <property type="entry name" value="Translocase_SecE/Sec61-g"/>
</dbReference>
<comment type="subunit">
    <text evidence="9">Component of the Sec protein translocase complex. Heterotrimer consisting of SecY, SecE and SecG subunits. The heterotrimers can form oligomers, although 1 heterotrimer is thought to be able to translocate proteins. Interacts with the ribosome. Interacts with SecDF, and other proteins may be involved. Interacts with SecA.</text>
</comment>
<evidence type="ECO:0000256" key="6">
    <source>
        <dbReference type="ARBA" id="ARBA00022989"/>
    </source>
</evidence>
<evidence type="ECO:0000256" key="9">
    <source>
        <dbReference type="HAMAP-Rule" id="MF_00422"/>
    </source>
</evidence>
<proteinExistence type="inferred from homology"/>
<feature type="compositionally biased region" description="Acidic residues" evidence="10">
    <location>
        <begin position="78"/>
        <end position="97"/>
    </location>
</feature>
<feature type="compositionally biased region" description="Basic and acidic residues" evidence="10">
    <location>
        <begin position="12"/>
        <end position="29"/>
    </location>
</feature>
<dbReference type="HAMAP" id="MF_00422">
    <property type="entry name" value="SecE"/>
    <property type="match status" value="1"/>
</dbReference>
<keyword evidence="8 9" id="KW-0472">Membrane</keyword>
<evidence type="ECO:0000256" key="2">
    <source>
        <dbReference type="ARBA" id="ARBA00022448"/>
    </source>
</evidence>
<dbReference type="InterPro" id="IPR038379">
    <property type="entry name" value="SecE_sf"/>
</dbReference>
<keyword evidence="4 9" id="KW-0812">Transmembrane</keyword>
<dbReference type="GO" id="GO:0009306">
    <property type="term" value="P:protein secretion"/>
    <property type="evidence" value="ECO:0007669"/>
    <property type="project" value="UniProtKB-UniRule"/>
</dbReference>
<evidence type="ECO:0000256" key="3">
    <source>
        <dbReference type="ARBA" id="ARBA00022475"/>
    </source>
</evidence>
<protein>
    <recommendedName>
        <fullName evidence="9">Protein translocase subunit SecE</fullName>
    </recommendedName>
</protein>
<evidence type="ECO:0000313" key="12">
    <source>
        <dbReference type="Proteomes" id="UP000275256"/>
    </source>
</evidence>
<feature type="compositionally biased region" description="Basic residues" evidence="10">
    <location>
        <begin position="1"/>
        <end position="10"/>
    </location>
</feature>
<dbReference type="PANTHER" id="PTHR33910:SF1">
    <property type="entry name" value="PROTEIN TRANSLOCASE SUBUNIT SECE"/>
    <property type="match status" value="1"/>
</dbReference>
<dbReference type="GO" id="GO:0065002">
    <property type="term" value="P:intracellular protein transmembrane transport"/>
    <property type="evidence" value="ECO:0007669"/>
    <property type="project" value="UniProtKB-UniRule"/>
</dbReference>
<keyword evidence="6 9" id="KW-1133">Transmembrane helix</keyword>
<dbReference type="Pfam" id="PF00584">
    <property type="entry name" value="SecE"/>
    <property type="match status" value="1"/>
</dbReference>
<dbReference type="PANTHER" id="PTHR33910">
    <property type="entry name" value="PROTEIN TRANSLOCASE SUBUNIT SECE"/>
    <property type="match status" value="1"/>
</dbReference>
<dbReference type="InterPro" id="IPR005807">
    <property type="entry name" value="SecE_bac"/>
</dbReference>
<name>A0A3M0GLS6_9ACTN</name>
<evidence type="ECO:0000256" key="1">
    <source>
        <dbReference type="ARBA" id="ARBA00004370"/>
    </source>
</evidence>